<evidence type="ECO:0000313" key="1">
    <source>
        <dbReference type="EMBL" id="MFM9327716.1"/>
    </source>
</evidence>
<protein>
    <submittedName>
        <fullName evidence="1">Sporulation histidine kinase inhibitor Sda</fullName>
    </submittedName>
</protein>
<dbReference type="Proteomes" id="UP001631969">
    <property type="component" value="Unassembled WGS sequence"/>
</dbReference>
<accession>A0ACC7NUH1</accession>
<reference evidence="1" key="1">
    <citation type="submission" date="2024-12" db="EMBL/GenBank/DDBJ databases">
        <authorList>
            <person name="Wu N."/>
        </authorList>
    </citation>
    <scope>NUCLEOTIDE SEQUENCE</scope>
    <source>
        <strain evidence="1">P15</strain>
    </source>
</reference>
<sequence length="50" mass="5859">MRLLSNELLIESYLRALELQLDKDFIELLRTEIQERNLVVPSPHPKAKAN</sequence>
<keyword evidence="2" id="KW-1185">Reference proteome</keyword>
<name>A0ACC7NUH1_9BACL</name>
<comment type="caution">
    <text evidence="1">The sequence shown here is derived from an EMBL/GenBank/DDBJ whole genome shotgun (WGS) entry which is preliminary data.</text>
</comment>
<gene>
    <name evidence="1" type="ORF">ACI1P1_05295</name>
</gene>
<keyword evidence="1" id="KW-0649">Protein kinase inhibitor</keyword>
<organism evidence="1 2">
    <name type="scientific">Paenibacillus mesotrionivorans</name>
    <dbReference type="NCBI Taxonomy" id="3160968"/>
    <lineage>
        <taxon>Bacteria</taxon>
        <taxon>Bacillati</taxon>
        <taxon>Bacillota</taxon>
        <taxon>Bacilli</taxon>
        <taxon>Bacillales</taxon>
        <taxon>Paenibacillaceae</taxon>
        <taxon>Paenibacillus</taxon>
    </lineage>
</organism>
<proteinExistence type="predicted"/>
<dbReference type="EMBL" id="JBJURJ010000003">
    <property type="protein sequence ID" value="MFM9327716.1"/>
    <property type="molecule type" value="Genomic_DNA"/>
</dbReference>
<evidence type="ECO:0000313" key="2">
    <source>
        <dbReference type="Proteomes" id="UP001631969"/>
    </source>
</evidence>